<keyword evidence="3" id="KW-0808">Transferase</keyword>
<keyword evidence="1" id="KW-0812">Transmembrane</keyword>
<feature type="transmembrane region" description="Helical" evidence="1">
    <location>
        <begin position="86"/>
        <end position="109"/>
    </location>
</feature>
<dbReference type="EC" id="2.3.1.-" evidence="3"/>
<keyword evidence="1" id="KW-0472">Membrane</keyword>
<dbReference type="Proteomes" id="UP001181086">
    <property type="component" value="Unassembled WGS sequence"/>
</dbReference>
<name>A0AAE4LQ14_9BACT</name>
<feature type="transmembrane region" description="Helical" evidence="1">
    <location>
        <begin position="275"/>
        <end position="298"/>
    </location>
</feature>
<protein>
    <submittedName>
        <fullName evidence="3">Acyltransferase</fullName>
        <ecNumber evidence="3">2.3.1.-</ecNumber>
    </submittedName>
</protein>
<reference evidence="3" key="1">
    <citation type="submission" date="2023-10" db="EMBL/GenBank/DDBJ databases">
        <title>Genome of Potential pathogenic bacteria in Crohn's disease.</title>
        <authorList>
            <person name="Rodriguez-Palacios A."/>
        </authorList>
    </citation>
    <scope>NUCLEOTIDE SEQUENCE</scope>
    <source>
        <strain evidence="3">CavFT-hAR62</strain>
    </source>
</reference>
<feature type="transmembrane region" description="Helical" evidence="1">
    <location>
        <begin position="305"/>
        <end position="324"/>
    </location>
</feature>
<feature type="domain" description="Acyltransferase 3" evidence="2">
    <location>
        <begin position="46"/>
        <end position="367"/>
    </location>
</feature>
<accession>A0AAE4LQ14</accession>
<keyword evidence="3" id="KW-0012">Acyltransferase</keyword>
<comment type="caution">
    <text evidence="3">The sequence shown here is derived from an EMBL/GenBank/DDBJ whole genome shotgun (WGS) entry which is preliminary data.</text>
</comment>
<feature type="transmembrane region" description="Helical" evidence="1">
    <location>
        <begin position="212"/>
        <end position="231"/>
    </location>
</feature>
<dbReference type="EMBL" id="JAWDEV010000001">
    <property type="protein sequence ID" value="MDU0268606.1"/>
    <property type="molecule type" value="Genomic_DNA"/>
</dbReference>
<feature type="transmembrane region" description="Helical" evidence="1">
    <location>
        <begin position="121"/>
        <end position="141"/>
    </location>
</feature>
<gene>
    <name evidence="3" type="ORF">RVH45_01555</name>
</gene>
<feature type="transmembrane region" description="Helical" evidence="1">
    <location>
        <begin position="344"/>
        <end position="367"/>
    </location>
</feature>
<sequence length="387" mass="44849">MYIFDKQSIIFHVIRICTCVHEAGENKIPAYKQIHETESSRKERNSNLELYRIIVMLLIVAHHYVVNSGLMSVMKEEPLHIQSIFLYLFGMWGKTGINCFVMITGYFMCKSHISLRKFMKLLFEIYFYNLIITGTFLLTGYCSPSFSTVFYALVPIQSFGVNFVACFVVFYLLIPFLNLLIQTMNSKLHLRLILLCLLVYSVIGTIPKITLGVNYVSWFVVLYFIASYIRLYRFPIKISNRNWGWLTLLSILISMASVVFMAWLSTVFVNKNIPVFWFVADSNHIMALVTALCSFMFFKDLNIRYSKVINLIGASTFGVLLIHANSDIMRQWLWQDILNNVGQYGTNTMVLHAILSVIAIFVICILVDMLRMRFVEKPLFNKCVNKL</sequence>
<dbReference type="Pfam" id="PF01757">
    <property type="entry name" value="Acyl_transf_3"/>
    <property type="match status" value="1"/>
</dbReference>
<dbReference type="InterPro" id="IPR002656">
    <property type="entry name" value="Acyl_transf_3_dom"/>
</dbReference>
<evidence type="ECO:0000313" key="3">
    <source>
        <dbReference type="EMBL" id="MDU0268606.1"/>
    </source>
</evidence>
<keyword evidence="1" id="KW-1133">Transmembrane helix</keyword>
<evidence type="ECO:0000256" key="1">
    <source>
        <dbReference type="SAM" id="Phobius"/>
    </source>
</evidence>
<organism evidence="3 4">
    <name type="scientific">Phocaeicola dorei</name>
    <dbReference type="NCBI Taxonomy" id="357276"/>
    <lineage>
        <taxon>Bacteria</taxon>
        <taxon>Pseudomonadati</taxon>
        <taxon>Bacteroidota</taxon>
        <taxon>Bacteroidia</taxon>
        <taxon>Bacteroidales</taxon>
        <taxon>Bacteroidaceae</taxon>
        <taxon>Phocaeicola</taxon>
    </lineage>
</organism>
<feature type="transmembrane region" description="Helical" evidence="1">
    <location>
        <begin position="188"/>
        <end position="206"/>
    </location>
</feature>
<feature type="transmembrane region" description="Helical" evidence="1">
    <location>
        <begin position="243"/>
        <end position="263"/>
    </location>
</feature>
<evidence type="ECO:0000313" key="4">
    <source>
        <dbReference type="Proteomes" id="UP001181086"/>
    </source>
</evidence>
<proteinExistence type="predicted"/>
<feature type="transmembrane region" description="Helical" evidence="1">
    <location>
        <begin position="161"/>
        <end position="181"/>
    </location>
</feature>
<dbReference type="RefSeq" id="WP_227235724.1">
    <property type="nucleotide sequence ID" value="NZ_BAABZF010000001.1"/>
</dbReference>
<evidence type="ECO:0000259" key="2">
    <source>
        <dbReference type="Pfam" id="PF01757"/>
    </source>
</evidence>
<feature type="transmembrane region" description="Helical" evidence="1">
    <location>
        <begin position="50"/>
        <end position="66"/>
    </location>
</feature>
<dbReference type="AlphaFoldDB" id="A0AAE4LQ14"/>
<dbReference type="GO" id="GO:0016747">
    <property type="term" value="F:acyltransferase activity, transferring groups other than amino-acyl groups"/>
    <property type="evidence" value="ECO:0007669"/>
    <property type="project" value="InterPro"/>
</dbReference>